<dbReference type="EMBL" id="ML996573">
    <property type="protein sequence ID" value="KAF2757571.1"/>
    <property type="molecule type" value="Genomic_DNA"/>
</dbReference>
<dbReference type="SUPFAM" id="SSF54060">
    <property type="entry name" value="His-Me finger endonucleases"/>
    <property type="match status" value="1"/>
</dbReference>
<evidence type="ECO:0000256" key="1">
    <source>
        <dbReference type="SAM" id="MobiDB-lite"/>
    </source>
</evidence>
<dbReference type="RefSeq" id="XP_033600022.1">
    <property type="nucleotide sequence ID" value="XM_033745545.1"/>
</dbReference>
<evidence type="ECO:0000313" key="3">
    <source>
        <dbReference type="EMBL" id="KAF2757571.1"/>
    </source>
</evidence>
<dbReference type="Proteomes" id="UP000799437">
    <property type="component" value="Unassembled WGS sequence"/>
</dbReference>
<evidence type="ECO:0000313" key="4">
    <source>
        <dbReference type="Proteomes" id="UP000799437"/>
    </source>
</evidence>
<dbReference type="InterPro" id="IPR008704">
    <property type="entry name" value="Endonuclease_Zinc-binding_loop"/>
</dbReference>
<accession>A0A6A6W905</accession>
<dbReference type="Pfam" id="PF05551">
    <property type="entry name" value="zf-His_Me_endon"/>
    <property type="match status" value="1"/>
</dbReference>
<name>A0A6A6W905_9PEZI</name>
<feature type="compositionally biased region" description="Polar residues" evidence="1">
    <location>
        <begin position="34"/>
        <end position="73"/>
    </location>
</feature>
<dbReference type="AlphaFoldDB" id="A0A6A6W905"/>
<keyword evidence="4" id="KW-1185">Reference proteome</keyword>
<protein>
    <recommendedName>
        <fullName evidence="2">Zinc-binding loop region of homing endonuclease domain-containing protein</fullName>
    </recommendedName>
</protein>
<sequence>MRFLASPKFTKAPIAWYSKTSTMDRLKPHRDSLSPFNYDSQPTPTLSHAISSHEQTSGNRSHDNVTPTSSFERSNLPCENDSYRQKSYVRMKKYVLSQLTYNQRLQIRKIVGRIQEEARGDLDKDACWLHKSWREDPSPARWCNRVHLGISLGIGYLSLSVTLWRHILDETLSLDQKQGFIYGTPWPSRFTKSGALYKSSHETWSLSHRCGNFPCVNERHTVLERQTININRNRCHRGTKICDHHPLCILGLKMSKEQLRPKHGKRQLETEPLSKKSSSAIYIVETTSVAPPHGSCSTTALSSSSMTTSVTQRSVSPEIVFLGRRRRFTTARGSNDSMASDHGSARDTEQAQCCLLRDTPFGIGRNARSPSPGFTIIGDGPVTDKPRFSRMSTTYLHSPSRIIIDLRSPSP</sequence>
<gene>
    <name evidence="3" type="ORF">EJ05DRAFT_486609</name>
</gene>
<dbReference type="Gene3D" id="3.90.75.10">
    <property type="entry name" value="Homing Intron 3 (I-ppo) Encoded Endonuclease, Chain A"/>
    <property type="match status" value="1"/>
</dbReference>
<feature type="domain" description="Zinc-binding loop region of homing endonuclease" evidence="2">
    <location>
        <begin position="199"/>
        <end position="256"/>
    </location>
</feature>
<dbReference type="GeneID" id="54486599"/>
<dbReference type="InterPro" id="IPR044930">
    <property type="entry name" value="Homing_endonuclease_His-Me"/>
</dbReference>
<reference evidence="3" key="1">
    <citation type="journal article" date="2020" name="Stud. Mycol.">
        <title>101 Dothideomycetes genomes: a test case for predicting lifestyles and emergence of pathogens.</title>
        <authorList>
            <person name="Haridas S."/>
            <person name="Albert R."/>
            <person name="Binder M."/>
            <person name="Bloem J."/>
            <person name="Labutti K."/>
            <person name="Salamov A."/>
            <person name="Andreopoulos B."/>
            <person name="Baker S."/>
            <person name="Barry K."/>
            <person name="Bills G."/>
            <person name="Bluhm B."/>
            <person name="Cannon C."/>
            <person name="Castanera R."/>
            <person name="Culley D."/>
            <person name="Daum C."/>
            <person name="Ezra D."/>
            <person name="Gonzalez J."/>
            <person name="Henrissat B."/>
            <person name="Kuo A."/>
            <person name="Liang C."/>
            <person name="Lipzen A."/>
            <person name="Lutzoni F."/>
            <person name="Magnuson J."/>
            <person name="Mondo S."/>
            <person name="Nolan M."/>
            <person name="Ohm R."/>
            <person name="Pangilinan J."/>
            <person name="Park H.-J."/>
            <person name="Ramirez L."/>
            <person name="Alfaro M."/>
            <person name="Sun H."/>
            <person name="Tritt A."/>
            <person name="Yoshinaga Y."/>
            <person name="Zwiers L.-H."/>
            <person name="Turgeon B."/>
            <person name="Goodwin S."/>
            <person name="Spatafora J."/>
            <person name="Crous P."/>
            <person name="Grigoriev I."/>
        </authorList>
    </citation>
    <scope>NUCLEOTIDE SEQUENCE</scope>
    <source>
        <strain evidence="3">CBS 121739</strain>
    </source>
</reference>
<organism evidence="3 4">
    <name type="scientific">Pseudovirgaria hyperparasitica</name>
    <dbReference type="NCBI Taxonomy" id="470096"/>
    <lineage>
        <taxon>Eukaryota</taxon>
        <taxon>Fungi</taxon>
        <taxon>Dikarya</taxon>
        <taxon>Ascomycota</taxon>
        <taxon>Pezizomycotina</taxon>
        <taxon>Dothideomycetes</taxon>
        <taxon>Dothideomycetes incertae sedis</taxon>
        <taxon>Acrospermales</taxon>
        <taxon>Acrospermaceae</taxon>
        <taxon>Pseudovirgaria</taxon>
    </lineage>
</organism>
<dbReference type="InterPro" id="IPR044925">
    <property type="entry name" value="His-Me_finger_sf"/>
</dbReference>
<feature type="region of interest" description="Disordered" evidence="1">
    <location>
        <begin position="365"/>
        <end position="386"/>
    </location>
</feature>
<proteinExistence type="predicted"/>
<dbReference type="OrthoDB" id="3946230at2759"/>
<feature type="region of interest" description="Disordered" evidence="1">
    <location>
        <begin position="28"/>
        <end position="78"/>
    </location>
</feature>
<dbReference type="GO" id="GO:0004519">
    <property type="term" value="F:endonuclease activity"/>
    <property type="evidence" value="ECO:0007669"/>
    <property type="project" value="InterPro"/>
</dbReference>
<evidence type="ECO:0000259" key="2">
    <source>
        <dbReference type="Pfam" id="PF05551"/>
    </source>
</evidence>